<protein>
    <submittedName>
        <fullName evidence="1">Uncharacterized protein</fullName>
    </submittedName>
</protein>
<dbReference type="EMBL" id="BMAV01016285">
    <property type="protein sequence ID" value="GFY66917.1"/>
    <property type="molecule type" value="Genomic_DNA"/>
</dbReference>
<evidence type="ECO:0000313" key="1">
    <source>
        <dbReference type="EMBL" id="GFY66917.1"/>
    </source>
</evidence>
<gene>
    <name evidence="1" type="ORF">TNIN_179461</name>
</gene>
<dbReference type="Proteomes" id="UP000886998">
    <property type="component" value="Unassembled WGS sequence"/>
</dbReference>
<accession>A0A8X6Y9Y3</accession>
<sequence>MQLILEGIWINGIYNTFEFQCINNGSPNCLFPYRKKQNTYDLFLYLFDSPISDTLIRYNVELYRPIDIFPSQIQEIWNAFQSKPKLNFCLDSYSISIEDVPYFQMIHWQPYGIYKNRFSVYELDKLFKTTIALNDNTSHLNLDV</sequence>
<comment type="caution">
    <text evidence="1">The sequence shown here is derived from an EMBL/GenBank/DDBJ whole genome shotgun (WGS) entry which is preliminary data.</text>
</comment>
<dbReference type="AlphaFoldDB" id="A0A8X6Y9Y3"/>
<keyword evidence="2" id="KW-1185">Reference proteome</keyword>
<reference evidence="1" key="1">
    <citation type="submission" date="2020-08" db="EMBL/GenBank/DDBJ databases">
        <title>Multicomponent nature underlies the extraordinary mechanical properties of spider dragline silk.</title>
        <authorList>
            <person name="Kono N."/>
            <person name="Nakamura H."/>
            <person name="Mori M."/>
            <person name="Yoshida Y."/>
            <person name="Ohtoshi R."/>
            <person name="Malay A.D."/>
            <person name="Moran D.A.P."/>
            <person name="Tomita M."/>
            <person name="Numata K."/>
            <person name="Arakawa K."/>
        </authorList>
    </citation>
    <scope>NUCLEOTIDE SEQUENCE</scope>
</reference>
<organism evidence="1 2">
    <name type="scientific">Trichonephila inaurata madagascariensis</name>
    <dbReference type="NCBI Taxonomy" id="2747483"/>
    <lineage>
        <taxon>Eukaryota</taxon>
        <taxon>Metazoa</taxon>
        <taxon>Ecdysozoa</taxon>
        <taxon>Arthropoda</taxon>
        <taxon>Chelicerata</taxon>
        <taxon>Arachnida</taxon>
        <taxon>Araneae</taxon>
        <taxon>Araneomorphae</taxon>
        <taxon>Entelegynae</taxon>
        <taxon>Araneoidea</taxon>
        <taxon>Nephilidae</taxon>
        <taxon>Trichonephila</taxon>
        <taxon>Trichonephila inaurata</taxon>
    </lineage>
</organism>
<proteinExistence type="predicted"/>
<evidence type="ECO:0000313" key="2">
    <source>
        <dbReference type="Proteomes" id="UP000886998"/>
    </source>
</evidence>
<name>A0A8X6Y9Y3_9ARAC</name>